<gene>
    <name evidence="7" type="ORF">SAMN04487779_103323</name>
</gene>
<evidence type="ECO:0000256" key="3">
    <source>
        <dbReference type="ARBA" id="ARBA00022729"/>
    </source>
</evidence>
<organism evidence="7 8">
    <name type="scientific">Belnapia rosea</name>
    <dbReference type="NCBI Taxonomy" id="938405"/>
    <lineage>
        <taxon>Bacteria</taxon>
        <taxon>Pseudomonadati</taxon>
        <taxon>Pseudomonadota</taxon>
        <taxon>Alphaproteobacteria</taxon>
        <taxon>Acetobacterales</taxon>
        <taxon>Roseomonadaceae</taxon>
        <taxon>Belnapia</taxon>
    </lineage>
</organism>
<dbReference type="PANTHER" id="PTHR30483">
    <property type="entry name" value="LEUCINE-SPECIFIC-BINDING PROTEIN"/>
    <property type="match status" value="1"/>
</dbReference>
<keyword evidence="3 5" id="KW-0732">Signal</keyword>
<dbReference type="PANTHER" id="PTHR30483:SF6">
    <property type="entry name" value="PERIPLASMIC BINDING PROTEIN OF ABC TRANSPORTER FOR NATURAL AMINO ACIDS"/>
    <property type="match status" value="1"/>
</dbReference>
<evidence type="ECO:0000256" key="2">
    <source>
        <dbReference type="ARBA" id="ARBA00022448"/>
    </source>
</evidence>
<dbReference type="RefSeq" id="WP_090665117.1">
    <property type="nucleotide sequence ID" value="NZ_FMZX01000033.1"/>
</dbReference>
<feature type="signal peptide" evidence="5">
    <location>
        <begin position="1"/>
        <end position="23"/>
    </location>
</feature>
<feature type="domain" description="Leucine-binding protein" evidence="6">
    <location>
        <begin position="27"/>
        <end position="376"/>
    </location>
</feature>
<dbReference type="InterPro" id="IPR051010">
    <property type="entry name" value="BCAA_transport"/>
</dbReference>
<accession>A0A1G7CLM8</accession>
<dbReference type="SUPFAM" id="SSF53822">
    <property type="entry name" value="Periplasmic binding protein-like I"/>
    <property type="match status" value="1"/>
</dbReference>
<dbReference type="GO" id="GO:0006865">
    <property type="term" value="P:amino acid transport"/>
    <property type="evidence" value="ECO:0007669"/>
    <property type="project" value="UniProtKB-KW"/>
</dbReference>
<dbReference type="InterPro" id="IPR000709">
    <property type="entry name" value="Leu_Ile_Val-bd"/>
</dbReference>
<sequence length="400" mass="43007">MKINRRSLALGAAALTLPGLVRAQSGTIKFGFTAALTGPFNEFGEGINRGAQIAVEECNKAGGINGRMVELAEVLDDQLVPDRAVQNLRRILDNREIVGLMCPSGSGPTLAIADMIQADGRPIINPQAQTPTIVYPNGPDKPPRPNLFSISIGNLVESEKLAAALSEFTRIGILHESTGYGVTGADLVRREIMRRKPAARVTVESYNQRAQDMTAQLVRVQRANAEAMLVIGLGADFAVIRRNMSRLNINLALFGAAGAVTVPYIEGAGDLVAGTRAVNHAAFGRRPMHGAAQKFADLYRAKFGTDRWYGPDAANPLISLAGTVGSGYDCINLLIDAIRRVNSTAAADVVRALDQTKDYEGATISRISFTSQNHVALKLEDLGTYEMLKRGDRVVLELRD</sequence>
<protein>
    <submittedName>
        <fullName evidence="7">Amino acid/amide ABC transporter substrate-binding protein, HAAT family</fullName>
    </submittedName>
</protein>
<keyword evidence="4" id="KW-0029">Amino-acid transport</keyword>
<feature type="chain" id="PRO_5011449346" evidence="5">
    <location>
        <begin position="24"/>
        <end position="400"/>
    </location>
</feature>
<dbReference type="AlphaFoldDB" id="A0A1G7CLM8"/>
<name>A0A1G7CLM8_9PROT</name>
<dbReference type="InterPro" id="IPR028082">
    <property type="entry name" value="Peripla_BP_I"/>
</dbReference>
<keyword evidence="2" id="KW-0813">Transport</keyword>
<dbReference type="InterPro" id="IPR028081">
    <property type="entry name" value="Leu-bd"/>
</dbReference>
<dbReference type="Proteomes" id="UP000198925">
    <property type="component" value="Unassembled WGS sequence"/>
</dbReference>
<keyword evidence="8" id="KW-1185">Reference proteome</keyword>
<evidence type="ECO:0000313" key="8">
    <source>
        <dbReference type="Proteomes" id="UP000198925"/>
    </source>
</evidence>
<reference evidence="7 8" key="1">
    <citation type="submission" date="2016-10" db="EMBL/GenBank/DDBJ databases">
        <authorList>
            <person name="de Groot N.N."/>
        </authorList>
    </citation>
    <scope>NUCLEOTIDE SEQUENCE [LARGE SCALE GENOMIC DNA]</scope>
    <source>
        <strain evidence="7 8">CPCC 100156</strain>
    </source>
</reference>
<dbReference type="EMBL" id="FMZX01000033">
    <property type="protein sequence ID" value="SDE40229.1"/>
    <property type="molecule type" value="Genomic_DNA"/>
</dbReference>
<proteinExistence type="inferred from homology"/>
<dbReference type="PRINTS" id="PR00337">
    <property type="entry name" value="LEUILEVALBP"/>
</dbReference>
<evidence type="ECO:0000256" key="5">
    <source>
        <dbReference type="SAM" id="SignalP"/>
    </source>
</evidence>
<comment type="similarity">
    <text evidence="1">Belongs to the leucine-binding protein family.</text>
</comment>
<dbReference type="Gene3D" id="3.40.50.2300">
    <property type="match status" value="2"/>
</dbReference>
<evidence type="ECO:0000313" key="7">
    <source>
        <dbReference type="EMBL" id="SDE40229.1"/>
    </source>
</evidence>
<evidence type="ECO:0000256" key="4">
    <source>
        <dbReference type="ARBA" id="ARBA00022970"/>
    </source>
</evidence>
<dbReference type="Pfam" id="PF13458">
    <property type="entry name" value="Peripla_BP_6"/>
    <property type="match status" value="1"/>
</dbReference>
<evidence type="ECO:0000259" key="6">
    <source>
        <dbReference type="Pfam" id="PF13458"/>
    </source>
</evidence>
<evidence type="ECO:0000256" key="1">
    <source>
        <dbReference type="ARBA" id="ARBA00010062"/>
    </source>
</evidence>